<feature type="transmembrane region" description="Helical" evidence="1">
    <location>
        <begin position="102"/>
        <end position="123"/>
    </location>
</feature>
<keyword evidence="3" id="KW-1185">Reference proteome</keyword>
<feature type="transmembrane region" description="Helical" evidence="1">
    <location>
        <begin position="29"/>
        <end position="52"/>
    </location>
</feature>
<feature type="transmembrane region" description="Helical" evidence="1">
    <location>
        <begin position="64"/>
        <end position="90"/>
    </location>
</feature>
<dbReference type="EMBL" id="JAAXPI010000003">
    <property type="protein sequence ID" value="NKZ02962.1"/>
    <property type="molecule type" value="Genomic_DNA"/>
</dbReference>
<proteinExistence type="predicted"/>
<organism evidence="2 3">
    <name type="scientific">Actinomadura latina</name>
    <dbReference type="NCBI Taxonomy" id="163603"/>
    <lineage>
        <taxon>Bacteria</taxon>
        <taxon>Bacillati</taxon>
        <taxon>Actinomycetota</taxon>
        <taxon>Actinomycetes</taxon>
        <taxon>Streptosporangiales</taxon>
        <taxon>Thermomonosporaceae</taxon>
        <taxon>Actinomadura</taxon>
    </lineage>
</organism>
<evidence type="ECO:0000256" key="1">
    <source>
        <dbReference type="SAM" id="Phobius"/>
    </source>
</evidence>
<comment type="caution">
    <text evidence="2">The sequence shown here is derived from an EMBL/GenBank/DDBJ whole genome shotgun (WGS) entry which is preliminary data.</text>
</comment>
<accession>A0A846YWA2</accession>
<gene>
    <name evidence="2" type="ORF">HGB48_04235</name>
</gene>
<evidence type="ECO:0000313" key="3">
    <source>
        <dbReference type="Proteomes" id="UP000579250"/>
    </source>
</evidence>
<sequence length="189" mass="20783">MATQEKDRATRRRPDARLPLSRRWRKTTLIVHIVSAGAWIGIDVMVAVLVLTGRFGTTGDVRALAYQALATFVVWPMLTSGLICLLTGVLLGLGTRWGLLRYWWVAVKLVLNLALCTLILLLLQPGMDEVGDYGRTLTTGTPEPAFISNLFYPPAVSLTALTFATVLSVAKPWGRLSRRPGRSPAGRLR</sequence>
<reference evidence="2 3" key="1">
    <citation type="submission" date="2020-04" db="EMBL/GenBank/DDBJ databases">
        <title>MicrobeNet Type strains.</title>
        <authorList>
            <person name="Nicholson A.C."/>
        </authorList>
    </citation>
    <scope>NUCLEOTIDE SEQUENCE [LARGE SCALE GENOMIC DNA]</scope>
    <source>
        <strain evidence="2 3">ATCC BAA-277</strain>
    </source>
</reference>
<dbReference type="RefSeq" id="WP_067635187.1">
    <property type="nucleotide sequence ID" value="NZ_JAAXPI010000003.1"/>
</dbReference>
<dbReference type="AlphaFoldDB" id="A0A846YWA2"/>
<name>A0A846YWA2_9ACTN</name>
<feature type="transmembrane region" description="Helical" evidence="1">
    <location>
        <begin position="150"/>
        <end position="170"/>
    </location>
</feature>
<protein>
    <recommendedName>
        <fullName evidence="4">DUF2269 domain-containing protein</fullName>
    </recommendedName>
</protein>
<evidence type="ECO:0008006" key="4">
    <source>
        <dbReference type="Google" id="ProtNLM"/>
    </source>
</evidence>
<keyword evidence="1" id="KW-0472">Membrane</keyword>
<keyword evidence="1" id="KW-0812">Transmembrane</keyword>
<evidence type="ECO:0000313" key="2">
    <source>
        <dbReference type="EMBL" id="NKZ02962.1"/>
    </source>
</evidence>
<dbReference type="Proteomes" id="UP000579250">
    <property type="component" value="Unassembled WGS sequence"/>
</dbReference>
<keyword evidence="1" id="KW-1133">Transmembrane helix</keyword>